<dbReference type="InterPro" id="IPR002889">
    <property type="entry name" value="WSC_carb-bd"/>
</dbReference>
<dbReference type="STRING" id="436907.A7TI99"/>
<dbReference type="RefSeq" id="XP_001645823.1">
    <property type="nucleotide sequence ID" value="XM_001645773.1"/>
</dbReference>
<dbReference type="PhylomeDB" id="A7TI99"/>
<feature type="region of interest" description="Disordered" evidence="5">
    <location>
        <begin position="173"/>
        <end position="222"/>
    </location>
</feature>
<evidence type="ECO:0000259" key="8">
    <source>
        <dbReference type="PROSITE" id="PS51212"/>
    </source>
</evidence>
<feature type="transmembrane region" description="Helical" evidence="6">
    <location>
        <begin position="296"/>
        <end position="320"/>
    </location>
</feature>
<dbReference type="PANTHER" id="PTHR15549">
    <property type="entry name" value="PAIRED IMMUNOGLOBULIN-LIKE TYPE 2 RECEPTOR"/>
    <property type="match status" value="1"/>
</dbReference>
<dbReference type="KEGG" id="vpo:Kpol_1054p11"/>
<keyword evidence="3 6" id="KW-1133">Transmembrane helix</keyword>
<feature type="region of interest" description="Disordered" evidence="5">
    <location>
        <begin position="430"/>
        <end position="449"/>
    </location>
</feature>
<gene>
    <name evidence="9" type="ORF">Kpol_1054p11</name>
</gene>
<evidence type="ECO:0000256" key="1">
    <source>
        <dbReference type="ARBA" id="ARBA00004167"/>
    </source>
</evidence>
<dbReference type="GeneID" id="5546215"/>
<dbReference type="OMA" id="DAHNISK"/>
<evidence type="ECO:0000256" key="7">
    <source>
        <dbReference type="SAM" id="SignalP"/>
    </source>
</evidence>
<organism evidence="10">
    <name type="scientific">Vanderwaltozyma polyspora (strain ATCC 22028 / DSM 70294 / BCRC 21397 / CBS 2163 / NBRC 10782 / NRRL Y-8283 / UCD 57-17)</name>
    <name type="common">Kluyveromyces polysporus</name>
    <dbReference type="NCBI Taxonomy" id="436907"/>
    <lineage>
        <taxon>Eukaryota</taxon>
        <taxon>Fungi</taxon>
        <taxon>Dikarya</taxon>
        <taxon>Ascomycota</taxon>
        <taxon>Saccharomycotina</taxon>
        <taxon>Saccharomycetes</taxon>
        <taxon>Saccharomycetales</taxon>
        <taxon>Saccharomycetaceae</taxon>
        <taxon>Vanderwaltozyma</taxon>
    </lineage>
</organism>
<proteinExistence type="predicted"/>
<dbReference type="Pfam" id="PF01822">
    <property type="entry name" value="WSC"/>
    <property type="match status" value="1"/>
</dbReference>
<feature type="compositionally biased region" description="Basic and acidic residues" evidence="5">
    <location>
        <begin position="440"/>
        <end position="449"/>
    </location>
</feature>
<accession>A7TI99</accession>
<dbReference type="OrthoDB" id="2019572at2759"/>
<feature type="chain" id="PRO_5002715102" description="WSC domain-containing protein" evidence="7">
    <location>
        <begin position="18"/>
        <end position="473"/>
    </location>
</feature>
<protein>
    <recommendedName>
        <fullName evidence="8">WSC domain-containing protein</fullName>
    </recommendedName>
</protein>
<feature type="region of interest" description="Disordered" evidence="5">
    <location>
        <begin position="268"/>
        <end position="290"/>
    </location>
</feature>
<dbReference type="eggNOG" id="KOG4157">
    <property type="taxonomic scope" value="Eukaryota"/>
</dbReference>
<evidence type="ECO:0000256" key="4">
    <source>
        <dbReference type="ARBA" id="ARBA00023136"/>
    </source>
</evidence>
<feature type="signal peptide" evidence="7">
    <location>
        <begin position="1"/>
        <end position="17"/>
    </location>
</feature>
<keyword evidence="2 6" id="KW-0812">Transmembrane</keyword>
<feature type="domain" description="WSC" evidence="8">
    <location>
        <begin position="18"/>
        <end position="110"/>
    </location>
</feature>
<evidence type="ECO:0000256" key="2">
    <source>
        <dbReference type="ARBA" id="ARBA00022692"/>
    </source>
</evidence>
<dbReference type="SMART" id="SM00321">
    <property type="entry name" value="WSC"/>
    <property type="match status" value="1"/>
</dbReference>
<feature type="region of interest" description="Disordered" evidence="5">
    <location>
        <begin position="119"/>
        <end position="140"/>
    </location>
</feature>
<keyword evidence="4 6" id="KW-0472">Membrane</keyword>
<comment type="subcellular location">
    <subcellularLocation>
        <location evidence="1">Membrane</location>
        <topology evidence="1">Single-pass membrane protein</topology>
    </subcellularLocation>
</comment>
<dbReference type="GO" id="GO:0016020">
    <property type="term" value="C:membrane"/>
    <property type="evidence" value="ECO:0007669"/>
    <property type="project" value="UniProtKB-SubCell"/>
</dbReference>
<feature type="compositionally biased region" description="Low complexity" evidence="5">
    <location>
        <begin position="121"/>
        <end position="139"/>
    </location>
</feature>
<dbReference type="PANTHER" id="PTHR15549:SF26">
    <property type="entry name" value="AXIAL BUDDING PATTERN PROTEIN 2-RELATED"/>
    <property type="match status" value="1"/>
</dbReference>
<dbReference type="AlphaFoldDB" id="A7TI99"/>
<reference evidence="9 10" key="1">
    <citation type="journal article" date="2007" name="Proc. Natl. Acad. Sci. U.S.A.">
        <title>Independent sorting-out of thousands of duplicated gene pairs in two yeast species descended from a whole-genome duplication.</title>
        <authorList>
            <person name="Scannell D.R."/>
            <person name="Frank A.C."/>
            <person name="Conant G.C."/>
            <person name="Byrne K.P."/>
            <person name="Woolfit M."/>
            <person name="Wolfe K.H."/>
        </authorList>
    </citation>
    <scope>NUCLEOTIDE SEQUENCE [LARGE SCALE GENOMIC DNA]</scope>
    <source>
        <strain evidence="10">ATCC 22028 / DSM 70294 / BCRC 21397 / CBS 2163 / NBRC 10782 / NRRL Y-8283 / UCD 57-17</strain>
    </source>
</reference>
<evidence type="ECO:0000313" key="10">
    <source>
        <dbReference type="Proteomes" id="UP000000267"/>
    </source>
</evidence>
<name>A7TI99_VANPO</name>
<dbReference type="PROSITE" id="PS51212">
    <property type="entry name" value="WSC"/>
    <property type="match status" value="1"/>
</dbReference>
<dbReference type="EMBL" id="DS480395">
    <property type="protein sequence ID" value="EDO17965.1"/>
    <property type="molecule type" value="Genomic_DNA"/>
</dbReference>
<evidence type="ECO:0000256" key="6">
    <source>
        <dbReference type="SAM" id="Phobius"/>
    </source>
</evidence>
<feature type="region of interest" description="Disordered" evidence="5">
    <location>
        <begin position="356"/>
        <end position="408"/>
    </location>
</feature>
<keyword evidence="7" id="KW-0732">Signal</keyword>
<feature type="compositionally biased region" description="Polar residues" evidence="5">
    <location>
        <begin position="366"/>
        <end position="380"/>
    </location>
</feature>
<sequence length="473" mass="50560">MLVPLVIHLWFLSLVSAAYSYKGCYSSTSLESSGLTSKGTYEYQSVSYCQQQCSGFPLVALLNGGECFCGDSTSILDSLSSDSSQCTVSCNGWPFQTCGGQNYMDVYVDPSLDGGSSVAISSSSSSSTTTTSSRSTSSSIYSPFPSNLDSMDSSIGILTAQSSTTSIILSTSDPSYAESTELEETTTSKSTKSASSATVTSSSRSSYSRSTSSRSSSSKSSSSTALSTIFTSIRYTTQMVTTSVVTGSDNVQQTVFVTRTAVLTTSSSVATSGPDDISTNGKGTSSGKSSNLSGGAIAGIVVGVVAGTIIILLIIIFFYWRRRREHDNVDLEQTKQHQPYSFGDVDANPVVAPERVVSSKWRKPSRNNTHLSNDSDSSSKFIGLPNSSSSNNINDDSFNSGSVDSGPNLLHRPHYPSTVFEEDPQIYNGNQRFSTTSLPDMKDDRPPLRIVNPDEEKIEEDMERFMDTESSES</sequence>
<dbReference type="InterPro" id="IPR051694">
    <property type="entry name" value="Immunoregulatory_rcpt-like"/>
</dbReference>
<dbReference type="Proteomes" id="UP000000267">
    <property type="component" value="Unassembled WGS sequence"/>
</dbReference>
<keyword evidence="10" id="KW-1185">Reference proteome</keyword>
<evidence type="ECO:0000256" key="3">
    <source>
        <dbReference type="ARBA" id="ARBA00022989"/>
    </source>
</evidence>
<dbReference type="InParanoid" id="A7TI99"/>
<dbReference type="GO" id="GO:0071944">
    <property type="term" value="C:cell periphery"/>
    <property type="evidence" value="ECO:0007669"/>
    <property type="project" value="UniProtKB-ARBA"/>
</dbReference>
<dbReference type="FunCoup" id="A7TI99">
    <property type="interactions" value="145"/>
</dbReference>
<evidence type="ECO:0000313" key="9">
    <source>
        <dbReference type="EMBL" id="EDO17965.1"/>
    </source>
</evidence>
<dbReference type="HOGENOM" id="CLU_024893_1_0_1"/>
<feature type="compositionally biased region" description="Low complexity" evidence="5">
    <location>
        <begin position="386"/>
        <end position="402"/>
    </location>
</feature>
<evidence type="ECO:0000256" key="5">
    <source>
        <dbReference type="SAM" id="MobiDB-lite"/>
    </source>
</evidence>